<keyword evidence="1" id="KW-0732">Signal</keyword>
<dbReference type="Proteomes" id="UP001055200">
    <property type="component" value="Chromosome"/>
</dbReference>
<evidence type="ECO:0000313" key="2">
    <source>
        <dbReference type="EMBL" id="ULN52360.1"/>
    </source>
</evidence>
<sequence>MFAALLLTVAASVGAPAHADTDADPAPLIGRVEWAHVDGRPSLRIYPTAEGREAAVRAGATPAGERAWSQVLAQAPDAAGPGMYAQFRCHWDYAELARPGKPSWNLEPWRPVVSEAAMLDAECNPGAPERSW</sequence>
<gene>
    <name evidence="2" type="ORF">MIU77_16195</name>
</gene>
<dbReference type="InterPro" id="IPR019719">
    <property type="entry name" value="DUF2599"/>
</dbReference>
<dbReference type="Pfam" id="PF10783">
    <property type="entry name" value="DUF2599"/>
    <property type="match status" value="1"/>
</dbReference>
<evidence type="ECO:0000256" key="1">
    <source>
        <dbReference type="SAM" id="SignalP"/>
    </source>
</evidence>
<keyword evidence="3" id="KW-1185">Reference proteome</keyword>
<dbReference type="EMBL" id="CP092365">
    <property type="protein sequence ID" value="ULN52360.1"/>
    <property type="molecule type" value="Genomic_DNA"/>
</dbReference>
<name>A0ABY3U305_9MYCO</name>
<organism evidence="2 3">
    <name type="scientific">Mycolicibacillus parakoreensis</name>
    <dbReference type="NCBI Taxonomy" id="1069221"/>
    <lineage>
        <taxon>Bacteria</taxon>
        <taxon>Bacillati</taxon>
        <taxon>Actinomycetota</taxon>
        <taxon>Actinomycetes</taxon>
        <taxon>Mycobacteriales</taxon>
        <taxon>Mycobacteriaceae</taxon>
        <taxon>Mycolicibacillus</taxon>
    </lineage>
</organism>
<protein>
    <submittedName>
        <fullName evidence="2">DUF2599 domain-containing protein</fullName>
    </submittedName>
</protein>
<accession>A0ABY3U305</accession>
<reference evidence="2" key="1">
    <citation type="submission" date="2022-08" db="EMBL/GenBank/DDBJ databases">
        <title>Complete genome sequence of 14 non-tuberculosis mycobacteria type-strains.</title>
        <authorList>
            <person name="Igarashi Y."/>
            <person name="Osugi A."/>
            <person name="Mitarai S."/>
        </authorList>
    </citation>
    <scope>NUCLEOTIDE SEQUENCE</scope>
    <source>
        <strain evidence="2">DSM 45575</strain>
    </source>
</reference>
<proteinExistence type="predicted"/>
<evidence type="ECO:0000313" key="3">
    <source>
        <dbReference type="Proteomes" id="UP001055200"/>
    </source>
</evidence>
<feature type="chain" id="PRO_5045267405" evidence="1">
    <location>
        <begin position="20"/>
        <end position="132"/>
    </location>
</feature>
<feature type="signal peptide" evidence="1">
    <location>
        <begin position="1"/>
        <end position="19"/>
    </location>
</feature>